<sequence length="168" mass="18256">MIKLLSIFFAIISLTIGTPVQIVEVSDNKLQLEDNPVPLDAKIVLVDDINKFKAAHPDLQLTELVRSEKQPRNSIRYTLGARVVGDTLVATKSDFASYGTAQNVKLTLTYPTSGTGAVVTHVLVDVQQSSNVGKGYVTGGGIGQRYIQIVIEAQSTTYFGYSAYIYGR</sequence>
<organism evidence="2">
    <name type="scientific">Culicoides sonorensis</name>
    <name type="common">Biting midge</name>
    <dbReference type="NCBI Taxonomy" id="179676"/>
    <lineage>
        <taxon>Eukaryota</taxon>
        <taxon>Metazoa</taxon>
        <taxon>Ecdysozoa</taxon>
        <taxon>Arthropoda</taxon>
        <taxon>Hexapoda</taxon>
        <taxon>Insecta</taxon>
        <taxon>Pterygota</taxon>
        <taxon>Neoptera</taxon>
        <taxon>Endopterygota</taxon>
        <taxon>Diptera</taxon>
        <taxon>Nematocera</taxon>
        <taxon>Chironomoidea</taxon>
        <taxon>Ceratopogonidae</taxon>
        <taxon>Ceratopogoninae</taxon>
        <taxon>Culicoides</taxon>
        <taxon>Monoculicoides</taxon>
    </lineage>
</organism>
<evidence type="ECO:0000256" key="1">
    <source>
        <dbReference type="SAM" id="SignalP"/>
    </source>
</evidence>
<keyword evidence="1" id="KW-0732">Signal</keyword>
<protein>
    <submittedName>
        <fullName evidence="2">Uncharacterized protein</fullName>
    </submittedName>
</protein>
<accession>Q5QBJ5</accession>
<dbReference type="VEuPathDB" id="VectorBase:CSON000517"/>
<dbReference type="EMBL" id="AY752816">
    <property type="protein sequence ID" value="AAV84229.1"/>
    <property type="molecule type" value="mRNA"/>
</dbReference>
<evidence type="ECO:0000313" key="2">
    <source>
        <dbReference type="EMBL" id="AAV84229.1"/>
    </source>
</evidence>
<dbReference type="AlphaFoldDB" id="Q5QBJ5"/>
<reference evidence="2" key="1">
    <citation type="journal article" date="2005" name="Insect Mol. Biol.">
        <title>Midgut and salivary gland transcriptomes of the arbovirus vector Culicoides sonorensis (Diptera: Ceratopogonidae).</title>
        <authorList>
            <person name="Campbell C.L."/>
            <person name="Vandyke K.A."/>
            <person name="Letchworth G.J."/>
            <person name="Drolet B.S."/>
            <person name="Hanekamp T."/>
            <person name="Wilson W.C."/>
        </authorList>
    </citation>
    <scope>NUCLEOTIDE SEQUENCE</scope>
</reference>
<feature type="signal peptide" evidence="1">
    <location>
        <begin position="1"/>
        <end position="17"/>
    </location>
</feature>
<dbReference type="InterPro" id="IPR031734">
    <property type="entry name" value="MBF2"/>
</dbReference>
<proteinExistence type="evidence at transcript level"/>
<feature type="chain" id="PRO_5004261193" evidence="1">
    <location>
        <begin position="18"/>
        <end position="168"/>
    </location>
</feature>
<name>Q5QBJ5_CULSO</name>
<dbReference type="Pfam" id="PF15868">
    <property type="entry name" value="MBF2"/>
    <property type="match status" value="1"/>
</dbReference>